<evidence type="ECO:0000259" key="1">
    <source>
        <dbReference type="PROSITE" id="PS51233"/>
    </source>
</evidence>
<dbReference type="PROSITE" id="PS51233">
    <property type="entry name" value="VWFD"/>
    <property type="match status" value="1"/>
</dbReference>
<dbReference type="EMBL" id="JAODUO010001231">
    <property type="protein sequence ID" value="KAK2168443.1"/>
    <property type="molecule type" value="Genomic_DNA"/>
</dbReference>
<dbReference type="Proteomes" id="UP001209878">
    <property type="component" value="Unassembled WGS sequence"/>
</dbReference>
<name>A0AAD9NH66_RIDPI</name>
<reference evidence="2" key="1">
    <citation type="journal article" date="2023" name="Mol. Biol. Evol.">
        <title>Third-Generation Sequencing Reveals the Adaptive Role of the Epigenome in Three Deep-Sea Polychaetes.</title>
        <authorList>
            <person name="Perez M."/>
            <person name="Aroh O."/>
            <person name="Sun Y."/>
            <person name="Lan Y."/>
            <person name="Juniper S.K."/>
            <person name="Young C.R."/>
            <person name="Angers B."/>
            <person name="Qian P.Y."/>
        </authorList>
    </citation>
    <scope>NUCLEOTIDE SEQUENCE</scope>
    <source>
        <strain evidence="2">R07B-5</strain>
    </source>
</reference>
<evidence type="ECO:0000313" key="2">
    <source>
        <dbReference type="EMBL" id="KAK2168443.1"/>
    </source>
</evidence>
<comment type="caution">
    <text evidence="2">The sequence shown here is derived from an EMBL/GenBank/DDBJ whole genome shotgun (WGS) entry which is preliminary data.</text>
</comment>
<evidence type="ECO:0000313" key="3">
    <source>
        <dbReference type="Proteomes" id="UP001209878"/>
    </source>
</evidence>
<organism evidence="2 3">
    <name type="scientific">Ridgeia piscesae</name>
    <name type="common">Tubeworm</name>
    <dbReference type="NCBI Taxonomy" id="27915"/>
    <lineage>
        <taxon>Eukaryota</taxon>
        <taxon>Metazoa</taxon>
        <taxon>Spiralia</taxon>
        <taxon>Lophotrochozoa</taxon>
        <taxon>Annelida</taxon>
        <taxon>Polychaeta</taxon>
        <taxon>Sedentaria</taxon>
        <taxon>Canalipalpata</taxon>
        <taxon>Sabellida</taxon>
        <taxon>Siboglinidae</taxon>
        <taxon>Ridgeia</taxon>
    </lineage>
</organism>
<sequence>MNTFIYLSAADYNQVEGMCGSADGNPSNDFYGGRIPADWIKTWRVEQKDSLYFGSCKKLVTTSITSSHLTSVVAGIPTYCDCTSDMQTCAPGRDVVNCVSSTSTSKGRQLSGICFYSIC</sequence>
<keyword evidence="3" id="KW-1185">Reference proteome</keyword>
<gene>
    <name evidence="2" type="ORF">NP493_1225g02055</name>
</gene>
<dbReference type="AlphaFoldDB" id="A0AAD9NH66"/>
<dbReference type="InterPro" id="IPR001846">
    <property type="entry name" value="VWF_type-D"/>
</dbReference>
<protein>
    <recommendedName>
        <fullName evidence="1">VWFD domain-containing protein</fullName>
    </recommendedName>
</protein>
<feature type="domain" description="VWFD" evidence="1">
    <location>
        <begin position="1"/>
        <end position="51"/>
    </location>
</feature>
<proteinExistence type="predicted"/>
<accession>A0AAD9NH66</accession>